<dbReference type="GO" id="GO:0052621">
    <property type="term" value="F:diguanylate cyclase activity"/>
    <property type="evidence" value="ECO:0007669"/>
    <property type="project" value="TreeGrafter"/>
</dbReference>
<reference evidence="4 6" key="1">
    <citation type="journal article" date="2018" name="Elife">
        <title>Discovery and characterization of a prevalent human gut bacterial enzyme sufficient for the inactivation of a family of plant toxins.</title>
        <authorList>
            <person name="Koppel N."/>
            <person name="Bisanz J.E."/>
            <person name="Pandelia M.E."/>
            <person name="Turnbaugh P.J."/>
            <person name="Balskus E.P."/>
        </authorList>
    </citation>
    <scope>NUCLEOTIDE SEQUENCE [LARGE SCALE GENOMIC DNA]</scope>
    <source>
        <strain evidence="4 6">DSM 16107</strain>
    </source>
</reference>
<proteinExistence type="predicted"/>
<dbReference type="InterPro" id="IPR000160">
    <property type="entry name" value="GGDEF_dom"/>
</dbReference>
<feature type="transmembrane region" description="Helical" evidence="1">
    <location>
        <begin position="326"/>
        <end position="343"/>
    </location>
</feature>
<dbReference type="InterPro" id="IPR029787">
    <property type="entry name" value="Nucleotide_cyclase"/>
</dbReference>
<dbReference type="PANTHER" id="PTHR45138">
    <property type="entry name" value="REGULATORY COMPONENTS OF SENSORY TRANSDUCTION SYSTEM"/>
    <property type="match status" value="1"/>
</dbReference>
<keyword evidence="1" id="KW-0812">Transmembrane</keyword>
<dbReference type="PANTHER" id="PTHR45138:SF9">
    <property type="entry name" value="DIGUANYLATE CYCLASE DGCM-RELATED"/>
    <property type="match status" value="1"/>
</dbReference>
<dbReference type="Pfam" id="PF00990">
    <property type="entry name" value="GGDEF"/>
    <property type="match status" value="1"/>
</dbReference>
<dbReference type="EMBL" id="QICC01000050">
    <property type="protein sequence ID" value="RNM41091.1"/>
    <property type="molecule type" value="Genomic_DNA"/>
</dbReference>
<keyword evidence="1" id="KW-1133">Transmembrane helix</keyword>
<dbReference type="SMART" id="SM00267">
    <property type="entry name" value="GGDEF"/>
    <property type="match status" value="1"/>
</dbReference>
<dbReference type="CDD" id="cd01949">
    <property type="entry name" value="GGDEF"/>
    <property type="match status" value="1"/>
</dbReference>
<evidence type="ECO:0000313" key="6">
    <source>
        <dbReference type="Proteomes" id="UP000253817"/>
    </source>
</evidence>
<dbReference type="Gene3D" id="3.30.70.270">
    <property type="match status" value="1"/>
</dbReference>
<feature type="transmembrane region" description="Helical" evidence="1">
    <location>
        <begin position="303"/>
        <end position="320"/>
    </location>
</feature>
<feature type="chain" id="PRO_5030078607" description="GGDEF domain-containing protein" evidence="2">
    <location>
        <begin position="20"/>
        <end position="493"/>
    </location>
</feature>
<dbReference type="Proteomes" id="UP000253817">
    <property type="component" value="Unassembled WGS sequence"/>
</dbReference>
<dbReference type="NCBIfam" id="TIGR00254">
    <property type="entry name" value="GGDEF"/>
    <property type="match status" value="1"/>
</dbReference>
<dbReference type="PROSITE" id="PS50887">
    <property type="entry name" value="GGDEF"/>
    <property type="match status" value="1"/>
</dbReference>
<accession>A0A3N0IVR5</accession>
<reference evidence="7" key="2">
    <citation type="submission" date="2018-05" db="EMBL/GenBank/DDBJ databases">
        <title>Genome Sequencing of selected type strains of the family Eggerthellaceae.</title>
        <authorList>
            <person name="Danylec N."/>
            <person name="Stoll D.A."/>
            <person name="Doetsch A."/>
            <person name="Huch M."/>
        </authorList>
    </citation>
    <scope>NUCLEOTIDE SEQUENCE [LARGE SCALE GENOMIC DNA]</scope>
    <source>
        <strain evidence="7">DSM 16107</strain>
    </source>
</reference>
<feature type="transmembrane region" description="Helical" evidence="1">
    <location>
        <begin position="205"/>
        <end position="227"/>
    </location>
</feature>
<evidence type="ECO:0000313" key="4">
    <source>
        <dbReference type="EMBL" id="RDB69508.1"/>
    </source>
</evidence>
<evidence type="ECO:0000256" key="2">
    <source>
        <dbReference type="SAM" id="SignalP"/>
    </source>
</evidence>
<protein>
    <recommendedName>
        <fullName evidence="3">GGDEF domain-containing protein</fullName>
    </recommendedName>
</protein>
<feature type="domain" description="GGDEF" evidence="3">
    <location>
        <begin position="374"/>
        <end position="493"/>
    </location>
</feature>
<evidence type="ECO:0000313" key="5">
    <source>
        <dbReference type="EMBL" id="RNM41091.1"/>
    </source>
</evidence>
<evidence type="ECO:0000313" key="7">
    <source>
        <dbReference type="Proteomes" id="UP000270112"/>
    </source>
</evidence>
<dbReference type="AlphaFoldDB" id="A0A3N0IVR5"/>
<feature type="signal peptide" evidence="2">
    <location>
        <begin position="1"/>
        <end position="19"/>
    </location>
</feature>
<reference evidence="5" key="3">
    <citation type="journal article" date="2019" name="Microbiol. Resour. Announc.">
        <title>Draft Genome Sequences of Type Strains of Gordonibacter faecihominis, Paraeggerthella hongkongensis, Parvibacter caecicola,Slackia equolifaciens, Slackia faecicanis, and Slackia isoflavoniconvertens.</title>
        <authorList>
            <person name="Danylec N."/>
            <person name="Stoll D.A."/>
            <person name="Dotsch A."/>
            <person name="Huch M."/>
        </authorList>
    </citation>
    <scope>NUCLEOTIDE SEQUENCE</scope>
    <source>
        <strain evidence="5">DSM 16107</strain>
    </source>
</reference>
<feature type="transmembrane region" description="Helical" evidence="1">
    <location>
        <begin position="272"/>
        <end position="291"/>
    </location>
</feature>
<dbReference type="SUPFAM" id="SSF55073">
    <property type="entry name" value="Nucleotide cyclase"/>
    <property type="match status" value="1"/>
</dbReference>
<organism evidence="5 7">
    <name type="scientific">Eggerthella sinensis</name>
    <dbReference type="NCBI Taxonomy" id="242230"/>
    <lineage>
        <taxon>Bacteria</taxon>
        <taxon>Bacillati</taxon>
        <taxon>Actinomycetota</taxon>
        <taxon>Coriobacteriia</taxon>
        <taxon>Eggerthellales</taxon>
        <taxon>Eggerthellaceae</taxon>
        <taxon>Eggerthella</taxon>
    </lineage>
</organism>
<feature type="transmembrane region" description="Helical" evidence="1">
    <location>
        <begin position="239"/>
        <end position="260"/>
    </location>
</feature>
<dbReference type="InterPro" id="IPR043128">
    <property type="entry name" value="Rev_trsase/Diguanyl_cyclase"/>
</dbReference>
<comment type="caution">
    <text evidence="5">The sequence shown here is derived from an EMBL/GenBank/DDBJ whole genome shotgun (WGS) entry which is preliminary data.</text>
</comment>
<keyword evidence="1" id="KW-0472">Membrane</keyword>
<dbReference type="EMBL" id="PPTT01000009">
    <property type="protein sequence ID" value="RDB69508.1"/>
    <property type="molecule type" value="Genomic_DNA"/>
</dbReference>
<gene>
    <name evidence="4" type="ORF">C1876_07000</name>
    <name evidence="5" type="ORF">DMP09_11375</name>
</gene>
<feature type="transmembrane region" description="Helical" evidence="1">
    <location>
        <begin position="172"/>
        <end position="193"/>
    </location>
</feature>
<keyword evidence="2" id="KW-0732">Signal</keyword>
<sequence length="493" mass="55045">MVRSMSLRLCSRAPLMTMAFCPMWRVLLPRVRSAPSVSGAKAPCASGCFFVQMLIVPQQVAITHKTRTRVPFPKILHIMFAFAAGGIAEATGACRTRNRSPDRFVRDASRNWPMPHCFRGGYSILGARGLLKGSPVDFMDALSVNLVPFAGLFFLLFIVRSNPLFDKKQTKLFTIAIGATLFMLLDISLDFVFAQRGSDGYAWAFRRVTSFFNFAAAPVVPFLLFSIFKKGKLAKLQYLPLLANVLICFLSLFFNVVFTITEANTYARGPLFFVPIGISVFYIVMLIARLGTVHTRQKKTERLFLLCVIVLLAIGMWMEIGLSYRFISWDCSAVAIIAYYLLLNVHYSTLDTLTSIYSRSVYAKEIEAMERSAHPRIIALSDINDFKSINDRFGHDVGDEHLVSFAEILTVSFAGVATPYRIGGDEFALIAKDDDVAAFESALADAHGEAKRRGIDFACGFEVYRPGGAKADETIRDIDQAMYRNKRAMKESL</sequence>
<evidence type="ECO:0000256" key="1">
    <source>
        <dbReference type="SAM" id="Phobius"/>
    </source>
</evidence>
<dbReference type="Proteomes" id="UP000270112">
    <property type="component" value="Unassembled WGS sequence"/>
</dbReference>
<feature type="transmembrane region" description="Helical" evidence="1">
    <location>
        <begin position="141"/>
        <end position="160"/>
    </location>
</feature>
<keyword evidence="6" id="KW-1185">Reference proteome</keyword>
<name>A0A3N0IVR5_9ACTN</name>
<evidence type="ECO:0000259" key="3">
    <source>
        <dbReference type="PROSITE" id="PS50887"/>
    </source>
</evidence>
<dbReference type="InterPro" id="IPR050469">
    <property type="entry name" value="Diguanylate_Cyclase"/>
</dbReference>